<dbReference type="OrthoDB" id="5650559at2"/>
<proteinExistence type="predicted"/>
<protein>
    <submittedName>
        <fullName evidence="1">Uncharacterized protein</fullName>
    </submittedName>
</protein>
<gene>
    <name evidence="1" type="ORF">Lmac_1608</name>
</gene>
<accession>A0A0W0W0S8</accession>
<dbReference type="RefSeq" id="WP_058452377.1">
    <property type="nucleotide sequence ID" value="NZ_CAAAIB010000004.1"/>
</dbReference>
<reference evidence="1 2" key="1">
    <citation type="submission" date="2015-11" db="EMBL/GenBank/DDBJ databases">
        <title>Genomic analysis of 38 Legionella species identifies large and diverse effector repertoires.</title>
        <authorList>
            <person name="Burstein D."/>
            <person name="Amaro F."/>
            <person name="Zusman T."/>
            <person name="Lifshitz Z."/>
            <person name="Cohen O."/>
            <person name="Gilbert J.A."/>
            <person name="Pupko T."/>
            <person name="Shuman H.A."/>
            <person name="Segal G."/>
        </authorList>
    </citation>
    <scope>NUCLEOTIDE SEQUENCE [LARGE SCALE GENOMIC DNA]</scope>
    <source>
        <strain evidence="1 2">PX-1-G2-E2</strain>
    </source>
</reference>
<dbReference type="AlphaFoldDB" id="A0A0W0W0S8"/>
<dbReference type="EMBL" id="LNYL01000042">
    <property type="protein sequence ID" value="KTD25837.1"/>
    <property type="molecule type" value="Genomic_DNA"/>
</dbReference>
<dbReference type="PATRIC" id="fig|466.6.peg.1694"/>
<comment type="caution">
    <text evidence="1">The sequence shown here is derived from an EMBL/GenBank/DDBJ whole genome shotgun (WGS) entry which is preliminary data.</text>
</comment>
<dbReference type="Proteomes" id="UP000054908">
    <property type="component" value="Unassembled WGS sequence"/>
</dbReference>
<evidence type="ECO:0000313" key="2">
    <source>
        <dbReference type="Proteomes" id="UP000054908"/>
    </source>
</evidence>
<organism evidence="1 2">
    <name type="scientific">Legionella maceachernii</name>
    <dbReference type="NCBI Taxonomy" id="466"/>
    <lineage>
        <taxon>Bacteria</taxon>
        <taxon>Pseudomonadati</taxon>
        <taxon>Pseudomonadota</taxon>
        <taxon>Gammaproteobacteria</taxon>
        <taxon>Legionellales</taxon>
        <taxon>Legionellaceae</taxon>
        <taxon>Legionella</taxon>
    </lineage>
</organism>
<keyword evidence="2" id="KW-1185">Reference proteome</keyword>
<sequence length="147" mass="16977">MSNQLKSILLKIAHLSKADQRWIISQLSTAEKALFIRQKGEELLQHAQHFRKLRGAIASFIPIDSLPGQLCKRLSTHSPLYIAIILEQGQYDWHEDFLRRFDHEGTIKHLLKTQVKRLKSSPKQALFSHWENTSSLSFDHSVENSHG</sequence>
<evidence type="ECO:0000313" key="1">
    <source>
        <dbReference type="EMBL" id="KTD25837.1"/>
    </source>
</evidence>
<name>A0A0W0W0S8_9GAMM</name>
<dbReference type="STRING" id="466.Lmac_1608"/>